<keyword evidence="2" id="KW-0489">Methyltransferase</keyword>
<reference evidence="2 3" key="1">
    <citation type="journal article" date="2016" name="Int. J. Syst. Evol. Microbiol.">
        <title>Labrenzia salina sp. nov., isolated from the rhizosphere of the halophyte Arthrocnemum macrostachyum.</title>
        <authorList>
            <person name="Camacho M."/>
            <person name="Redondo-Gomez S."/>
            <person name="Rodriguez-Llorente I."/>
            <person name="Rohde M."/>
            <person name="Sproer C."/>
            <person name="Schumann P."/>
            <person name="Klenk H.P."/>
            <person name="Montero-Calasanz M.D.C."/>
        </authorList>
    </citation>
    <scope>NUCLEOTIDE SEQUENCE [LARGE SCALE GENOMIC DNA]</scope>
    <source>
        <strain evidence="2 3">DSM 29163</strain>
    </source>
</reference>
<dbReference type="InterPro" id="IPR029063">
    <property type="entry name" value="SAM-dependent_MTases_sf"/>
</dbReference>
<dbReference type="SUPFAM" id="SSF53335">
    <property type="entry name" value="S-adenosyl-L-methionine-dependent methyltransferases"/>
    <property type="match status" value="1"/>
</dbReference>
<dbReference type="Proteomes" id="UP001300261">
    <property type="component" value="Unassembled WGS sequence"/>
</dbReference>
<dbReference type="Gene3D" id="3.40.50.150">
    <property type="entry name" value="Vaccinia Virus protein VP39"/>
    <property type="match status" value="1"/>
</dbReference>
<dbReference type="RefSeq" id="WP_265963014.1">
    <property type="nucleotide sequence ID" value="NZ_JAPEVI010000003.1"/>
</dbReference>
<evidence type="ECO:0000256" key="1">
    <source>
        <dbReference type="ARBA" id="ARBA00022679"/>
    </source>
</evidence>
<dbReference type="CDD" id="cd02440">
    <property type="entry name" value="AdoMet_MTases"/>
    <property type="match status" value="1"/>
</dbReference>
<keyword evidence="3" id="KW-1185">Reference proteome</keyword>
<gene>
    <name evidence="2" type="ORF">ON753_12790</name>
</gene>
<dbReference type="GO" id="GO:0032259">
    <property type="term" value="P:methylation"/>
    <property type="evidence" value="ECO:0007669"/>
    <property type="project" value="UniProtKB-KW"/>
</dbReference>
<name>A0ABT3R291_9HYPH</name>
<proteinExistence type="predicted"/>
<dbReference type="PANTHER" id="PTHR43861:SF3">
    <property type="entry name" value="PUTATIVE (AFU_ORTHOLOGUE AFUA_2G14390)-RELATED"/>
    <property type="match status" value="1"/>
</dbReference>
<evidence type="ECO:0000313" key="2">
    <source>
        <dbReference type="EMBL" id="MCX2723241.1"/>
    </source>
</evidence>
<evidence type="ECO:0000313" key="3">
    <source>
        <dbReference type="Proteomes" id="UP001300261"/>
    </source>
</evidence>
<sequence>MHLLMAVHPAPRSVALRFFRPWAFGVSQKMSQNRIFDTLESLGVATLETREVLAEGTRDNEHLPVYRDRLSGVIYIDDHYVGDTVYREGQYRQETIQRSGHRDFELGADTRRRAIAYAQYYVGNTVTEFGCGEGAFLRSISGQAAQVSGIELQSDYVTALTEDGYRCFENAERIKQSSQDVVFAFHVVEHLPDPLAALSDLRRLLKNDGYIVVEVPHASDFLLSHLKSDAFTKFTVWSQHLILHTRESLKRLLLNCGYTDIVVEGIQRYPLSNHLGWLAMQAPGGHKTPLSVLDTPELKSAYQAALQKIDATDTLVAIAKKA</sequence>
<dbReference type="GO" id="GO:0008168">
    <property type="term" value="F:methyltransferase activity"/>
    <property type="evidence" value="ECO:0007669"/>
    <property type="project" value="UniProtKB-KW"/>
</dbReference>
<dbReference type="EMBL" id="JAPEVI010000003">
    <property type="protein sequence ID" value="MCX2723241.1"/>
    <property type="molecule type" value="Genomic_DNA"/>
</dbReference>
<dbReference type="Pfam" id="PF13489">
    <property type="entry name" value="Methyltransf_23"/>
    <property type="match status" value="1"/>
</dbReference>
<protein>
    <submittedName>
        <fullName evidence="2">Class I SAM-dependent methyltransferase</fullName>
    </submittedName>
</protein>
<organism evidence="2 3">
    <name type="scientific">Roseibium salinum</name>
    <dbReference type="NCBI Taxonomy" id="1604349"/>
    <lineage>
        <taxon>Bacteria</taxon>
        <taxon>Pseudomonadati</taxon>
        <taxon>Pseudomonadota</taxon>
        <taxon>Alphaproteobacteria</taxon>
        <taxon>Hyphomicrobiales</taxon>
        <taxon>Stappiaceae</taxon>
        <taxon>Roseibium</taxon>
    </lineage>
</organism>
<keyword evidence="1" id="KW-0808">Transferase</keyword>
<dbReference type="PANTHER" id="PTHR43861">
    <property type="entry name" value="TRANS-ACONITATE 2-METHYLTRANSFERASE-RELATED"/>
    <property type="match status" value="1"/>
</dbReference>
<accession>A0ABT3R291</accession>
<comment type="caution">
    <text evidence="2">The sequence shown here is derived from an EMBL/GenBank/DDBJ whole genome shotgun (WGS) entry which is preliminary data.</text>
</comment>